<reference evidence="17" key="1">
    <citation type="submission" date="2022-06" db="EMBL/GenBank/DDBJ databases">
        <title>Uncovering the hologenomic basis of an extraordinary plant invasion.</title>
        <authorList>
            <person name="Bieker V.C."/>
            <person name="Martin M.D."/>
            <person name="Gilbert T."/>
            <person name="Hodgins K."/>
            <person name="Battlay P."/>
            <person name="Petersen B."/>
            <person name="Wilson J."/>
        </authorList>
    </citation>
    <scope>NUCLEOTIDE SEQUENCE</scope>
    <source>
        <strain evidence="17">AA19_3_7</strain>
        <tissue evidence="17">Leaf</tissue>
    </source>
</reference>
<dbReference type="Gene3D" id="3.40.50.970">
    <property type="match status" value="2"/>
</dbReference>
<keyword evidence="9 12" id="KW-0460">Magnesium</keyword>
<dbReference type="GO" id="GO:0004737">
    <property type="term" value="F:pyruvate decarboxylase activity"/>
    <property type="evidence" value="ECO:0007669"/>
    <property type="project" value="UniProtKB-EC"/>
</dbReference>
<dbReference type="Pfam" id="PF02775">
    <property type="entry name" value="TPP_enzyme_C"/>
    <property type="match status" value="1"/>
</dbReference>
<evidence type="ECO:0000259" key="14">
    <source>
        <dbReference type="Pfam" id="PF00205"/>
    </source>
</evidence>
<sequence>MDTKVYVSDVVTTPNGGVQSSAKATLGHYLARRLVQIGVSDVFSVPGDFNMTLLDYLVAEPGLNLVGCCNELNAGYAADGYARSRGVGACVVTFTVGGLSVLNAIAGAYSDDLPVICIVGGPNSNDYGTNNIIHHTIGLPDFSQELRCFQTVTCYQHSPIGNAMKGGGPDHRLSSKIGLEAAVEAAAEFLNKATKPVMVGGPKLRVAQACQAFVELADTSGYALAVTAAAKGLVPEHHPHFIGTYWGTISTTCCAEIVESADAYIFVGHVFNDLNTVGYSLLLKKEKALMVHPDRIVVGNGPTFGCIQIKDFLQALAKRIKKNTTAYENYLRIFVPKGRPLKCAPREPLKVTVLYEHIHKMLSSDTVVIAEAGDSWINCQKLKLPQGCGYESQMQYGSIGWSIGSTLGYAQAATRKRVITCIGDGSFQVTAQDVSTMLRCRQKNIIFLINNGGYTTEEAIHAGPYNVIKNWNYTGLVNAIHNNNGKCWTTKVFCEEDVIEAIETATKAKKDYLCFIEVMTHKDDSSKELLEWGLRFSAANNRPPNPQ</sequence>
<dbReference type="EC" id="4.1.1.1" evidence="6"/>
<evidence type="ECO:0000313" key="18">
    <source>
        <dbReference type="Proteomes" id="UP001206925"/>
    </source>
</evidence>
<dbReference type="InterPro" id="IPR029061">
    <property type="entry name" value="THDP-binding"/>
</dbReference>
<dbReference type="InterPro" id="IPR047214">
    <property type="entry name" value="TPP_PDC_IPDC"/>
</dbReference>
<evidence type="ECO:0000256" key="4">
    <source>
        <dbReference type="ARBA" id="ARBA00007812"/>
    </source>
</evidence>
<gene>
    <name evidence="17" type="ORF">M8C21_014986</name>
</gene>
<dbReference type="FunFam" id="3.40.50.970:FF:000024">
    <property type="entry name" value="Pyruvate decarboxylase isozyme"/>
    <property type="match status" value="1"/>
</dbReference>
<keyword evidence="10 13" id="KW-0786">Thiamine pyrophosphate</keyword>
<evidence type="ECO:0000256" key="7">
    <source>
        <dbReference type="ARBA" id="ARBA00022723"/>
    </source>
</evidence>
<keyword evidence="7 12" id="KW-0479">Metal-binding</keyword>
<dbReference type="AlphaFoldDB" id="A0AAD5GPR9"/>
<feature type="domain" description="Thiamine pyrophosphate enzyme central" evidence="14">
    <location>
        <begin position="183"/>
        <end position="302"/>
    </location>
</feature>
<evidence type="ECO:0000256" key="6">
    <source>
        <dbReference type="ARBA" id="ARBA00013202"/>
    </source>
</evidence>
<comment type="cofactor">
    <cofactor evidence="12">
        <name>Mg(2+)</name>
        <dbReference type="ChEBI" id="CHEBI:18420"/>
    </cofactor>
    <text evidence="12">Binds 1 Mg(2+) per subunit.</text>
</comment>
<dbReference type="GO" id="GO:0000949">
    <property type="term" value="P:aromatic amino acid family catabolic process to alcohol via Ehrlich pathway"/>
    <property type="evidence" value="ECO:0007669"/>
    <property type="project" value="TreeGrafter"/>
</dbReference>
<feature type="domain" description="Thiamine pyrophosphate enzyme N-terminal TPP-binding" evidence="16">
    <location>
        <begin position="25"/>
        <end position="130"/>
    </location>
</feature>
<dbReference type="CDD" id="cd02005">
    <property type="entry name" value="TPP_PDC_IPDC"/>
    <property type="match status" value="1"/>
</dbReference>
<evidence type="ECO:0000256" key="13">
    <source>
        <dbReference type="RuleBase" id="RU362132"/>
    </source>
</evidence>
<evidence type="ECO:0000259" key="16">
    <source>
        <dbReference type="Pfam" id="PF02776"/>
    </source>
</evidence>
<keyword evidence="18" id="KW-1185">Reference proteome</keyword>
<evidence type="ECO:0000256" key="10">
    <source>
        <dbReference type="ARBA" id="ARBA00023052"/>
    </source>
</evidence>
<name>A0AAD5GPR9_AMBAR</name>
<organism evidence="17 18">
    <name type="scientific">Ambrosia artemisiifolia</name>
    <name type="common">Common ragweed</name>
    <dbReference type="NCBI Taxonomy" id="4212"/>
    <lineage>
        <taxon>Eukaryota</taxon>
        <taxon>Viridiplantae</taxon>
        <taxon>Streptophyta</taxon>
        <taxon>Embryophyta</taxon>
        <taxon>Tracheophyta</taxon>
        <taxon>Spermatophyta</taxon>
        <taxon>Magnoliopsida</taxon>
        <taxon>eudicotyledons</taxon>
        <taxon>Gunneridae</taxon>
        <taxon>Pentapetalae</taxon>
        <taxon>asterids</taxon>
        <taxon>campanulids</taxon>
        <taxon>Asterales</taxon>
        <taxon>Asteraceae</taxon>
        <taxon>Asteroideae</taxon>
        <taxon>Heliantheae alliance</taxon>
        <taxon>Heliantheae</taxon>
        <taxon>Ambrosia</taxon>
    </lineage>
</organism>
<comment type="cofactor">
    <cofactor evidence="2">
        <name>a metal cation</name>
        <dbReference type="ChEBI" id="CHEBI:25213"/>
    </cofactor>
</comment>
<dbReference type="PANTHER" id="PTHR43452">
    <property type="entry name" value="PYRUVATE DECARBOXYLASE"/>
    <property type="match status" value="1"/>
</dbReference>
<dbReference type="InterPro" id="IPR012000">
    <property type="entry name" value="Thiamin_PyroP_enz_cen_dom"/>
</dbReference>
<evidence type="ECO:0000256" key="5">
    <source>
        <dbReference type="ARBA" id="ARBA00011881"/>
    </source>
</evidence>
<feature type="binding site" evidence="12">
    <location>
        <position position="424"/>
    </location>
    <ligand>
        <name>Mg(2+)</name>
        <dbReference type="ChEBI" id="CHEBI:18420"/>
    </ligand>
</feature>
<evidence type="ECO:0000256" key="12">
    <source>
        <dbReference type="PIRSR" id="PIRSR036565-2"/>
    </source>
</evidence>
<feature type="binding site" evidence="12">
    <location>
        <position position="453"/>
    </location>
    <ligand>
        <name>Mg(2+)</name>
        <dbReference type="ChEBI" id="CHEBI:18420"/>
    </ligand>
</feature>
<dbReference type="PANTHER" id="PTHR43452:SF31">
    <property type="entry name" value="PYRUVATE DECARBOXYLASE"/>
    <property type="match status" value="1"/>
</dbReference>
<dbReference type="InterPro" id="IPR012110">
    <property type="entry name" value="PDC/IPDC-like"/>
</dbReference>
<comment type="cofactor">
    <cofactor evidence="3">
        <name>thiamine diphosphate</name>
        <dbReference type="ChEBI" id="CHEBI:58937"/>
    </cofactor>
</comment>
<evidence type="ECO:0000256" key="8">
    <source>
        <dbReference type="ARBA" id="ARBA00022793"/>
    </source>
</evidence>
<feature type="binding site" evidence="12">
    <location>
        <position position="451"/>
    </location>
    <ligand>
        <name>Mg(2+)</name>
        <dbReference type="ChEBI" id="CHEBI:18420"/>
    </ligand>
</feature>
<dbReference type="GO" id="GO:0005829">
    <property type="term" value="C:cytosol"/>
    <property type="evidence" value="ECO:0007669"/>
    <property type="project" value="TreeGrafter"/>
</dbReference>
<evidence type="ECO:0000256" key="3">
    <source>
        <dbReference type="ARBA" id="ARBA00001964"/>
    </source>
</evidence>
<evidence type="ECO:0000256" key="1">
    <source>
        <dbReference type="ARBA" id="ARBA00001041"/>
    </source>
</evidence>
<evidence type="ECO:0000256" key="2">
    <source>
        <dbReference type="ARBA" id="ARBA00001920"/>
    </source>
</evidence>
<dbReference type="GO" id="GO:0000287">
    <property type="term" value="F:magnesium ion binding"/>
    <property type="evidence" value="ECO:0007669"/>
    <property type="project" value="InterPro"/>
</dbReference>
<comment type="subunit">
    <text evidence="5">Homotetramer.</text>
</comment>
<proteinExistence type="inferred from homology"/>
<dbReference type="SUPFAM" id="SSF52467">
    <property type="entry name" value="DHS-like NAD/FAD-binding domain"/>
    <property type="match status" value="1"/>
</dbReference>
<accession>A0AAD5GPR9</accession>
<evidence type="ECO:0000256" key="9">
    <source>
        <dbReference type="ARBA" id="ARBA00022842"/>
    </source>
</evidence>
<dbReference type="Pfam" id="PF02776">
    <property type="entry name" value="TPP_enzyme_N"/>
    <property type="match status" value="1"/>
</dbReference>
<dbReference type="SUPFAM" id="SSF52518">
    <property type="entry name" value="Thiamin diphosphate-binding fold (THDP-binding)"/>
    <property type="match status" value="2"/>
</dbReference>
<evidence type="ECO:0000256" key="11">
    <source>
        <dbReference type="ARBA" id="ARBA00023239"/>
    </source>
</evidence>
<dbReference type="EMBL" id="JAMZMK010006467">
    <property type="protein sequence ID" value="KAI7748764.1"/>
    <property type="molecule type" value="Genomic_DNA"/>
</dbReference>
<evidence type="ECO:0000313" key="17">
    <source>
        <dbReference type="EMBL" id="KAI7748764.1"/>
    </source>
</evidence>
<comment type="caution">
    <text evidence="17">The sequence shown here is derived from an EMBL/GenBank/DDBJ whole genome shotgun (WGS) entry which is preliminary data.</text>
</comment>
<dbReference type="Proteomes" id="UP001206925">
    <property type="component" value="Unassembled WGS sequence"/>
</dbReference>
<keyword evidence="11" id="KW-0456">Lyase</keyword>
<evidence type="ECO:0000259" key="15">
    <source>
        <dbReference type="Pfam" id="PF02775"/>
    </source>
</evidence>
<dbReference type="FunFam" id="3.40.50.1220:FF:000009">
    <property type="entry name" value="Pyruvate decarboxylase 1"/>
    <property type="match status" value="1"/>
</dbReference>
<protein>
    <recommendedName>
        <fullName evidence="6">pyruvate decarboxylase</fullName>
        <ecNumber evidence="6">4.1.1.1</ecNumber>
    </recommendedName>
</protein>
<feature type="domain" description="Thiamine pyrophosphate enzyme TPP-binding" evidence="15">
    <location>
        <begin position="393"/>
        <end position="518"/>
    </location>
</feature>
<dbReference type="Pfam" id="PF00205">
    <property type="entry name" value="TPP_enzyme_M"/>
    <property type="match status" value="1"/>
</dbReference>
<keyword evidence="8" id="KW-0210">Decarboxylase</keyword>
<dbReference type="GO" id="GO:0030976">
    <property type="term" value="F:thiamine pyrophosphate binding"/>
    <property type="evidence" value="ECO:0007669"/>
    <property type="project" value="InterPro"/>
</dbReference>
<dbReference type="CDD" id="cd07038">
    <property type="entry name" value="TPP_PYR_PDC_IPDC_like"/>
    <property type="match status" value="1"/>
</dbReference>
<comment type="catalytic activity">
    <reaction evidence="1">
        <text>a 2-oxocarboxylate + H(+) = an aldehyde + CO2</text>
        <dbReference type="Rhea" id="RHEA:11628"/>
        <dbReference type="ChEBI" id="CHEBI:15378"/>
        <dbReference type="ChEBI" id="CHEBI:16526"/>
        <dbReference type="ChEBI" id="CHEBI:17478"/>
        <dbReference type="ChEBI" id="CHEBI:35179"/>
        <dbReference type="EC" id="4.1.1.1"/>
    </reaction>
</comment>
<dbReference type="InterPro" id="IPR047213">
    <property type="entry name" value="TPP_PYR_PDC_IPDC-like"/>
</dbReference>
<dbReference type="InterPro" id="IPR012001">
    <property type="entry name" value="Thiamin_PyroP_enz_TPP-bd_dom"/>
</dbReference>
<comment type="similarity">
    <text evidence="4 13">Belongs to the TPP enzyme family.</text>
</comment>
<dbReference type="InterPro" id="IPR029035">
    <property type="entry name" value="DHS-like_NAD/FAD-binding_dom"/>
</dbReference>
<dbReference type="PIRSF" id="PIRSF036565">
    <property type="entry name" value="Pyruvt_ip_decrb"/>
    <property type="match status" value="1"/>
</dbReference>
<dbReference type="InterPro" id="IPR011766">
    <property type="entry name" value="TPP_enzyme_TPP-bd"/>
</dbReference>